<reference evidence="1 2" key="1">
    <citation type="submission" date="2019-01" db="EMBL/GenBank/DDBJ databases">
        <authorList>
            <person name="Ferrante I. M."/>
        </authorList>
    </citation>
    <scope>NUCLEOTIDE SEQUENCE [LARGE SCALE GENOMIC DNA]</scope>
    <source>
        <strain evidence="1 2">B856</strain>
    </source>
</reference>
<sequence>MLLAVFQFSRKPSVSRQPWSSGSTRRASLGVMYLSQPTLKNIRLEKVLSPWLICPVTTKSVFKLIRIAAITTKKIACDPNCTC</sequence>
<accession>A0A448ZRE5</accession>
<gene>
    <name evidence="1" type="ORF">PSNMU_V1.4_AUG-EV-PASAV3_0115500</name>
</gene>
<evidence type="ECO:0000313" key="1">
    <source>
        <dbReference type="EMBL" id="VEU44533.1"/>
    </source>
</evidence>
<keyword evidence="2" id="KW-1185">Reference proteome</keyword>
<proteinExistence type="predicted"/>
<organism evidence="1 2">
    <name type="scientific">Pseudo-nitzschia multistriata</name>
    <dbReference type="NCBI Taxonomy" id="183589"/>
    <lineage>
        <taxon>Eukaryota</taxon>
        <taxon>Sar</taxon>
        <taxon>Stramenopiles</taxon>
        <taxon>Ochrophyta</taxon>
        <taxon>Bacillariophyta</taxon>
        <taxon>Bacillariophyceae</taxon>
        <taxon>Bacillariophycidae</taxon>
        <taxon>Bacillariales</taxon>
        <taxon>Bacillariaceae</taxon>
        <taxon>Pseudo-nitzschia</taxon>
    </lineage>
</organism>
<dbReference type="Proteomes" id="UP000291116">
    <property type="component" value="Unassembled WGS sequence"/>
</dbReference>
<name>A0A448ZRE5_9STRA</name>
<dbReference type="EMBL" id="CAACVS010000648">
    <property type="protein sequence ID" value="VEU44533.1"/>
    <property type="molecule type" value="Genomic_DNA"/>
</dbReference>
<protein>
    <submittedName>
        <fullName evidence="1">Uncharacterized protein</fullName>
    </submittedName>
</protein>
<dbReference type="AlphaFoldDB" id="A0A448ZRE5"/>
<evidence type="ECO:0000313" key="2">
    <source>
        <dbReference type="Proteomes" id="UP000291116"/>
    </source>
</evidence>